<dbReference type="Proteomes" id="UP000283509">
    <property type="component" value="Unassembled WGS sequence"/>
</dbReference>
<organism evidence="3 4">
    <name type="scientific">Penaeus vannamei</name>
    <name type="common">Whiteleg shrimp</name>
    <name type="synonym">Litopenaeus vannamei</name>
    <dbReference type="NCBI Taxonomy" id="6689"/>
    <lineage>
        <taxon>Eukaryota</taxon>
        <taxon>Metazoa</taxon>
        <taxon>Ecdysozoa</taxon>
        <taxon>Arthropoda</taxon>
        <taxon>Crustacea</taxon>
        <taxon>Multicrustacea</taxon>
        <taxon>Malacostraca</taxon>
        <taxon>Eumalacostraca</taxon>
        <taxon>Eucarida</taxon>
        <taxon>Decapoda</taxon>
        <taxon>Dendrobranchiata</taxon>
        <taxon>Penaeoidea</taxon>
        <taxon>Penaeidae</taxon>
        <taxon>Penaeus</taxon>
    </lineage>
</organism>
<evidence type="ECO:0000313" key="3">
    <source>
        <dbReference type="EMBL" id="ROT77576.1"/>
    </source>
</evidence>
<reference evidence="3 4" key="2">
    <citation type="submission" date="2019-01" db="EMBL/GenBank/DDBJ databases">
        <title>The decoding of complex shrimp genome reveals the adaptation for benthos swimmer, frequently molting mechanism and breeding impact on genome.</title>
        <authorList>
            <person name="Sun Y."/>
            <person name="Gao Y."/>
            <person name="Yu Y."/>
        </authorList>
    </citation>
    <scope>NUCLEOTIDE SEQUENCE [LARGE SCALE GENOMIC DNA]</scope>
    <source>
        <tissue evidence="3">Muscle</tissue>
    </source>
</reference>
<keyword evidence="2" id="KW-0732">Signal</keyword>
<feature type="compositionally biased region" description="Acidic residues" evidence="1">
    <location>
        <begin position="87"/>
        <end position="103"/>
    </location>
</feature>
<reference evidence="3 4" key="1">
    <citation type="submission" date="2018-04" db="EMBL/GenBank/DDBJ databases">
        <authorList>
            <person name="Zhang X."/>
            <person name="Yuan J."/>
            <person name="Li F."/>
            <person name="Xiang J."/>
        </authorList>
    </citation>
    <scope>NUCLEOTIDE SEQUENCE [LARGE SCALE GENOMIC DNA]</scope>
    <source>
        <tissue evidence="3">Muscle</tissue>
    </source>
</reference>
<protein>
    <submittedName>
        <fullName evidence="3">Uncharacterized protein</fullName>
    </submittedName>
</protein>
<feature type="chain" id="PRO_5018753454" evidence="2">
    <location>
        <begin position="20"/>
        <end position="182"/>
    </location>
</feature>
<keyword evidence="4" id="KW-1185">Reference proteome</keyword>
<feature type="compositionally biased region" description="Acidic residues" evidence="1">
    <location>
        <begin position="53"/>
        <end position="78"/>
    </location>
</feature>
<feature type="region of interest" description="Disordered" evidence="1">
    <location>
        <begin position="36"/>
        <end position="182"/>
    </location>
</feature>
<evidence type="ECO:0000256" key="2">
    <source>
        <dbReference type="SAM" id="SignalP"/>
    </source>
</evidence>
<gene>
    <name evidence="3" type="ORF">C7M84_003760</name>
</gene>
<dbReference type="EMBL" id="QCYY01001509">
    <property type="protein sequence ID" value="ROT77576.1"/>
    <property type="molecule type" value="Genomic_DNA"/>
</dbReference>
<dbReference type="OrthoDB" id="6380903at2759"/>
<sequence length="182" mass="19940">MLPLKPVIAVLAFVTVATAAKLETLDNASLRAIDSEEVAPGYQPNQVPVQGDWQEEEKDDDDDLYDYDYEDYPEEDHSEEYPSHQDDDSDAGEYEDYGEEEFVEQGQGVSDGVLRRQKRKLIYGGGAYGRRGGSRGGSPYGRRRSNQNYHGPDYGPGGGGPSGGYYGRRSSPVAAPPAGRPQ</sequence>
<evidence type="ECO:0000256" key="1">
    <source>
        <dbReference type="SAM" id="MobiDB-lite"/>
    </source>
</evidence>
<feature type="compositionally biased region" description="Gly residues" evidence="1">
    <location>
        <begin position="123"/>
        <end position="139"/>
    </location>
</feature>
<evidence type="ECO:0000313" key="4">
    <source>
        <dbReference type="Proteomes" id="UP000283509"/>
    </source>
</evidence>
<proteinExistence type="predicted"/>
<comment type="caution">
    <text evidence="3">The sequence shown here is derived from an EMBL/GenBank/DDBJ whole genome shotgun (WGS) entry which is preliminary data.</text>
</comment>
<name>A0A3R7QFX4_PENVA</name>
<feature type="compositionally biased region" description="Gly residues" evidence="1">
    <location>
        <begin position="154"/>
        <end position="166"/>
    </location>
</feature>
<dbReference type="AlphaFoldDB" id="A0A3R7QFX4"/>
<feature type="signal peptide" evidence="2">
    <location>
        <begin position="1"/>
        <end position="19"/>
    </location>
</feature>
<accession>A0A3R7QFX4</accession>